<protein>
    <submittedName>
        <fullName evidence="1">Uncharacterized protein</fullName>
    </submittedName>
</protein>
<evidence type="ECO:0000313" key="2">
    <source>
        <dbReference type="Proteomes" id="UP000886750"/>
    </source>
</evidence>
<gene>
    <name evidence="1" type="ORF">H9729_05225</name>
</gene>
<proteinExistence type="predicted"/>
<dbReference type="AlphaFoldDB" id="A0A9D1ZV63"/>
<comment type="caution">
    <text evidence="1">The sequence shown here is derived from an EMBL/GenBank/DDBJ whole genome shotgun (WGS) entry which is preliminary data.</text>
</comment>
<dbReference type="Proteomes" id="UP000886750">
    <property type="component" value="Unassembled WGS sequence"/>
</dbReference>
<name>A0A9D1ZV63_9FIRM</name>
<sequence>MFEKLFKKKPKDKAIIKFWQEFESRADLYADILAQDAEDSDDFIWMKTLVGKGLKLCCIDSTVGYEFEFEASRDPVRLVFHHMNDEYLKQVGQKLEEYYPSTLSEKIGFAVAE</sequence>
<dbReference type="EMBL" id="DXCQ01000046">
    <property type="protein sequence ID" value="HIY97071.1"/>
    <property type="molecule type" value="Genomic_DNA"/>
</dbReference>
<reference evidence="1" key="2">
    <citation type="submission" date="2021-04" db="EMBL/GenBank/DDBJ databases">
        <authorList>
            <person name="Gilroy R."/>
        </authorList>
    </citation>
    <scope>NUCLEOTIDE SEQUENCE</scope>
    <source>
        <strain evidence="1">1345</strain>
    </source>
</reference>
<accession>A0A9D1ZV63</accession>
<organism evidence="1 2">
    <name type="scientific">Candidatus Borkfalkia excrementigallinarum</name>
    <dbReference type="NCBI Taxonomy" id="2838506"/>
    <lineage>
        <taxon>Bacteria</taxon>
        <taxon>Bacillati</taxon>
        <taxon>Bacillota</taxon>
        <taxon>Clostridia</taxon>
        <taxon>Christensenellales</taxon>
        <taxon>Christensenellaceae</taxon>
        <taxon>Candidatus Borkfalkia</taxon>
    </lineage>
</organism>
<reference evidence="1" key="1">
    <citation type="journal article" date="2021" name="PeerJ">
        <title>Extensive microbial diversity within the chicken gut microbiome revealed by metagenomics and culture.</title>
        <authorList>
            <person name="Gilroy R."/>
            <person name="Ravi A."/>
            <person name="Getino M."/>
            <person name="Pursley I."/>
            <person name="Horton D.L."/>
            <person name="Alikhan N.F."/>
            <person name="Baker D."/>
            <person name="Gharbi K."/>
            <person name="Hall N."/>
            <person name="Watson M."/>
            <person name="Adriaenssens E.M."/>
            <person name="Foster-Nyarko E."/>
            <person name="Jarju S."/>
            <person name="Secka A."/>
            <person name="Antonio M."/>
            <person name="Oren A."/>
            <person name="Chaudhuri R.R."/>
            <person name="La Ragione R."/>
            <person name="Hildebrand F."/>
            <person name="Pallen M.J."/>
        </authorList>
    </citation>
    <scope>NUCLEOTIDE SEQUENCE</scope>
    <source>
        <strain evidence="1">1345</strain>
    </source>
</reference>
<evidence type="ECO:0000313" key="1">
    <source>
        <dbReference type="EMBL" id="HIY97071.1"/>
    </source>
</evidence>